<evidence type="ECO:0000313" key="10">
    <source>
        <dbReference type="Proteomes" id="UP000184335"/>
    </source>
</evidence>
<evidence type="ECO:0000256" key="4">
    <source>
        <dbReference type="ARBA" id="ARBA00022989"/>
    </source>
</evidence>
<dbReference type="OrthoDB" id="9813917at2"/>
<comment type="similarity">
    <text evidence="6">Belongs to the ThrE exporter (TC 2.A.79) family.</text>
</comment>
<comment type="subcellular location">
    <subcellularLocation>
        <location evidence="1">Cell membrane</location>
        <topology evidence="1">Multi-pass membrane protein</topology>
    </subcellularLocation>
</comment>
<dbReference type="GO" id="GO:0022857">
    <property type="term" value="F:transmembrane transporter activity"/>
    <property type="evidence" value="ECO:0007669"/>
    <property type="project" value="InterPro"/>
</dbReference>
<dbReference type="AlphaFoldDB" id="A0A1M6DMA5"/>
<evidence type="ECO:0000313" key="9">
    <source>
        <dbReference type="EMBL" id="SHI74447.1"/>
    </source>
</evidence>
<dbReference type="PANTHER" id="PTHR34390">
    <property type="entry name" value="UPF0442 PROTEIN YJJB-RELATED"/>
    <property type="match status" value="1"/>
</dbReference>
<evidence type="ECO:0000256" key="1">
    <source>
        <dbReference type="ARBA" id="ARBA00004651"/>
    </source>
</evidence>
<dbReference type="Proteomes" id="UP000184335">
    <property type="component" value="Unassembled WGS sequence"/>
</dbReference>
<dbReference type="GO" id="GO:0005886">
    <property type="term" value="C:plasma membrane"/>
    <property type="evidence" value="ECO:0007669"/>
    <property type="project" value="UniProtKB-SubCell"/>
</dbReference>
<evidence type="ECO:0000256" key="5">
    <source>
        <dbReference type="ARBA" id="ARBA00023136"/>
    </source>
</evidence>
<gene>
    <name evidence="9" type="ORF">SAMN05443429_10431</name>
</gene>
<feature type="transmembrane region" description="Helical" evidence="7">
    <location>
        <begin position="169"/>
        <end position="190"/>
    </location>
</feature>
<evidence type="ECO:0000256" key="3">
    <source>
        <dbReference type="ARBA" id="ARBA00022692"/>
    </source>
</evidence>
<keyword evidence="3 7" id="KW-0812">Transmembrane</keyword>
<reference evidence="9 10" key="1">
    <citation type="submission" date="2016-11" db="EMBL/GenBank/DDBJ databases">
        <authorList>
            <person name="Jaros S."/>
            <person name="Januszkiewicz K."/>
            <person name="Wedrychowicz H."/>
        </authorList>
    </citation>
    <scope>NUCLEOTIDE SEQUENCE [LARGE SCALE GENOMIC DNA]</scope>
    <source>
        <strain evidence="9 10">DSM 25479</strain>
    </source>
</reference>
<dbReference type="RefSeq" id="WP_073179029.1">
    <property type="nucleotide sequence ID" value="NZ_FQYI01000004.1"/>
</dbReference>
<evidence type="ECO:0000256" key="6">
    <source>
        <dbReference type="ARBA" id="ARBA00034125"/>
    </source>
</evidence>
<keyword evidence="5 7" id="KW-0472">Membrane</keyword>
<feature type="domain" description="Threonine/serine exporter-like N-terminal" evidence="8">
    <location>
        <begin position="13"/>
        <end position="250"/>
    </location>
</feature>
<dbReference type="GO" id="GO:0015744">
    <property type="term" value="P:succinate transport"/>
    <property type="evidence" value="ECO:0007669"/>
    <property type="project" value="TreeGrafter"/>
</dbReference>
<accession>A0A1M6DMA5</accession>
<name>A0A1M6DMA5_9FLAO</name>
<dbReference type="EMBL" id="FQYI01000004">
    <property type="protein sequence ID" value="SHI74447.1"/>
    <property type="molecule type" value="Genomic_DNA"/>
</dbReference>
<feature type="transmembrane region" description="Helical" evidence="7">
    <location>
        <begin position="231"/>
        <end position="252"/>
    </location>
</feature>
<keyword evidence="4 7" id="KW-1133">Transmembrane helix</keyword>
<keyword evidence="10" id="KW-1185">Reference proteome</keyword>
<evidence type="ECO:0000256" key="7">
    <source>
        <dbReference type="SAM" id="Phobius"/>
    </source>
</evidence>
<keyword evidence="2" id="KW-1003">Cell membrane</keyword>
<dbReference type="InterPro" id="IPR010619">
    <property type="entry name" value="ThrE-like_N"/>
</dbReference>
<dbReference type="PANTHER" id="PTHR34390:SF2">
    <property type="entry name" value="SUCCINATE TRANSPORTER SUBUNIT YJJP-RELATED"/>
    <property type="match status" value="1"/>
</dbReference>
<evidence type="ECO:0000259" key="8">
    <source>
        <dbReference type="Pfam" id="PF06738"/>
    </source>
</evidence>
<feature type="transmembrane region" description="Helical" evidence="7">
    <location>
        <begin position="136"/>
        <end position="157"/>
    </location>
</feature>
<dbReference type="STRING" id="1118202.SAMN05443429_10431"/>
<evidence type="ECO:0000256" key="2">
    <source>
        <dbReference type="ARBA" id="ARBA00022475"/>
    </source>
</evidence>
<dbReference type="Pfam" id="PF06738">
    <property type="entry name" value="ThrE"/>
    <property type="match status" value="1"/>
</dbReference>
<proteinExistence type="inferred from homology"/>
<protein>
    <submittedName>
        <fullName evidence="9">Uncharacterized membrane protein YjjP, DUF1212 family</fullName>
    </submittedName>
</protein>
<sequence>MPEHNQLSQICEILSETGNLLVTNGANATRTARNLHRMAGGMGCEAEFFFSHSALIFSILHKKSGRRQTVVKSIKGYHVNYGIVSEISILSWDVAQKKMTPAEIQEKLTHISGLNGYPEWAKLTGVALATAGLTGLFGGGIGQMAAGFIAAALGYAVRGIVLRKKFNMHVAWFIGAAVSAGLVELFSLIFSSRFDGALTASVLWLIPGVPLTNGCLDLISGQVVSGWAKLAMAMMMVAAVALGFSVALLLFGNGTGIL</sequence>
<dbReference type="InterPro" id="IPR050539">
    <property type="entry name" value="ThrE_Dicarb/AminoAcid_Exp"/>
</dbReference>
<organism evidence="9 10">
    <name type="scientific">Cruoricaptor ignavus</name>
    <dbReference type="NCBI Taxonomy" id="1118202"/>
    <lineage>
        <taxon>Bacteria</taxon>
        <taxon>Pseudomonadati</taxon>
        <taxon>Bacteroidota</taxon>
        <taxon>Flavobacteriia</taxon>
        <taxon>Flavobacteriales</taxon>
        <taxon>Weeksellaceae</taxon>
        <taxon>Cruoricaptor</taxon>
    </lineage>
</organism>